<sequence length="164" mass="18917">MAKGRLPREITIRFRSRGVWKFSSPPEGMRRDGGKGDGWRTQRLSRSREESEERAPPREIWRASPGRDWVTGGPRSSQAKTLVPPFRAATPLLTILRYLEVWTDDLRCFPQQPQSSCPVAQLPVLSTLRYNREYRLYRAMVIHKCMVVLVVYAPLHRNLGLAKS</sequence>
<protein>
    <submittedName>
        <fullName evidence="2">Uncharacterized protein</fullName>
    </submittedName>
</protein>
<keyword evidence="3" id="KW-1185">Reference proteome</keyword>
<evidence type="ECO:0000313" key="3">
    <source>
        <dbReference type="Proteomes" id="UP000078542"/>
    </source>
</evidence>
<organism evidence="2 3">
    <name type="scientific">Cyphomyrmex costatus</name>
    <dbReference type="NCBI Taxonomy" id="456900"/>
    <lineage>
        <taxon>Eukaryota</taxon>
        <taxon>Metazoa</taxon>
        <taxon>Ecdysozoa</taxon>
        <taxon>Arthropoda</taxon>
        <taxon>Hexapoda</taxon>
        <taxon>Insecta</taxon>
        <taxon>Pterygota</taxon>
        <taxon>Neoptera</taxon>
        <taxon>Endopterygota</taxon>
        <taxon>Hymenoptera</taxon>
        <taxon>Apocrita</taxon>
        <taxon>Aculeata</taxon>
        <taxon>Formicoidea</taxon>
        <taxon>Formicidae</taxon>
        <taxon>Myrmicinae</taxon>
        <taxon>Cyphomyrmex</taxon>
    </lineage>
</organism>
<evidence type="ECO:0000256" key="1">
    <source>
        <dbReference type="SAM" id="MobiDB-lite"/>
    </source>
</evidence>
<accession>A0A195CG35</accession>
<proteinExistence type="predicted"/>
<feature type="region of interest" description="Disordered" evidence="1">
    <location>
        <begin position="21"/>
        <end position="77"/>
    </location>
</feature>
<name>A0A195CG35_9HYME</name>
<dbReference type="AlphaFoldDB" id="A0A195CG35"/>
<dbReference type="Proteomes" id="UP000078542">
    <property type="component" value="Unassembled WGS sequence"/>
</dbReference>
<feature type="compositionally biased region" description="Basic and acidic residues" evidence="1">
    <location>
        <begin position="28"/>
        <end position="61"/>
    </location>
</feature>
<reference evidence="2 3" key="1">
    <citation type="submission" date="2016-03" db="EMBL/GenBank/DDBJ databases">
        <title>Cyphomyrmex costatus WGS genome.</title>
        <authorList>
            <person name="Nygaard S."/>
            <person name="Hu H."/>
            <person name="Boomsma J."/>
            <person name="Zhang G."/>
        </authorList>
    </citation>
    <scope>NUCLEOTIDE SEQUENCE [LARGE SCALE GENOMIC DNA]</scope>
    <source>
        <strain evidence="2">MS0001</strain>
        <tissue evidence="2">Whole body</tissue>
    </source>
</reference>
<dbReference type="EMBL" id="KQ977876">
    <property type="protein sequence ID" value="KYM99063.1"/>
    <property type="molecule type" value="Genomic_DNA"/>
</dbReference>
<gene>
    <name evidence="2" type="ORF">ALC62_10177</name>
</gene>
<evidence type="ECO:0000313" key="2">
    <source>
        <dbReference type="EMBL" id="KYM99063.1"/>
    </source>
</evidence>